<feature type="chain" id="PRO_5046314152" description="Protein-glutamine gamma-glutamyltransferase-like C-terminal domain-containing protein" evidence="3">
    <location>
        <begin position="27"/>
        <end position="252"/>
    </location>
</feature>
<comment type="caution">
    <text evidence="5">The sequence shown here is derived from an EMBL/GenBank/DDBJ whole genome shotgun (WGS) entry which is preliminary data.</text>
</comment>
<gene>
    <name evidence="5" type="ORF">Q8A70_23465</name>
</gene>
<dbReference type="EMBL" id="JAUYVI010000007">
    <property type="protein sequence ID" value="MDQ7250668.1"/>
    <property type="molecule type" value="Genomic_DNA"/>
</dbReference>
<dbReference type="Pfam" id="PF13559">
    <property type="entry name" value="DUF4129"/>
    <property type="match status" value="1"/>
</dbReference>
<protein>
    <recommendedName>
        <fullName evidence="4">Protein-glutamine gamma-glutamyltransferase-like C-terminal domain-containing protein</fullName>
    </recommendedName>
</protein>
<reference evidence="6" key="1">
    <citation type="submission" date="2023-08" db="EMBL/GenBank/DDBJ databases">
        <title>Rhodospirillaceae gen. nov., a novel taxon isolated from the Yangtze River Yuezi River estuary sludge.</title>
        <authorList>
            <person name="Ruan L."/>
        </authorList>
    </citation>
    <scope>NUCLEOTIDE SEQUENCE [LARGE SCALE GENOMIC DNA]</scope>
    <source>
        <strain evidence="6">R-7</strain>
    </source>
</reference>
<keyword evidence="2" id="KW-0812">Transmembrane</keyword>
<organism evidence="5 6">
    <name type="scientific">Dongia sedimenti</name>
    <dbReference type="NCBI Taxonomy" id="3064282"/>
    <lineage>
        <taxon>Bacteria</taxon>
        <taxon>Pseudomonadati</taxon>
        <taxon>Pseudomonadota</taxon>
        <taxon>Alphaproteobacteria</taxon>
        <taxon>Rhodospirillales</taxon>
        <taxon>Dongiaceae</taxon>
        <taxon>Dongia</taxon>
    </lineage>
</organism>
<dbReference type="InterPro" id="IPR025403">
    <property type="entry name" value="TgpA-like_C"/>
</dbReference>
<feature type="domain" description="Protein-glutamine gamma-glutamyltransferase-like C-terminal" evidence="4">
    <location>
        <begin position="180"/>
        <end position="242"/>
    </location>
</feature>
<keyword evidence="3" id="KW-0732">Signal</keyword>
<feature type="signal peptide" evidence="3">
    <location>
        <begin position="1"/>
        <end position="26"/>
    </location>
</feature>
<evidence type="ECO:0000256" key="2">
    <source>
        <dbReference type="SAM" id="Phobius"/>
    </source>
</evidence>
<keyword evidence="2" id="KW-0472">Membrane</keyword>
<proteinExistence type="predicted"/>
<feature type="transmembrane region" description="Helical" evidence="2">
    <location>
        <begin position="101"/>
        <end position="119"/>
    </location>
</feature>
<keyword evidence="2" id="KW-1133">Transmembrane helix</keyword>
<feature type="region of interest" description="Disordered" evidence="1">
    <location>
        <begin position="70"/>
        <end position="91"/>
    </location>
</feature>
<name>A0ABU0YSH6_9PROT</name>
<dbReference type="RefSeq" id="WP_379960248.1">
    <property type="nucleotide sequence ID" value="NZ_JAUYVI010000007.1"/>
</dbReference>
<evidence type="ECO:0000313" key="5">
    <source>
        <dbReference type="EMBL" id="MDQ7250668.1"/>
    </source>
</evidence>
<dbReference type="Proteomes" id="UP001230156">
    <property type="component" value="Unassembled WGS sequence"/>
</dbReference>
<accession>A0ABU0YSH6</accession>
<feature type="compositionally biased region" description="Basic and acidic residues" evidence="1">
    <location>
        <begin position="70"/>
        <end position="79"/>
    </location>
</feature>
<evidence type="ECO:0000313" key="6">
    <source>
        <dbReference type="Proteomes" id="UP001230156"/>
    </source>
</evidence>
<evidence type="ECO:0000256" key="3">
    <source>
        <dbReference type="SAM" id="SignalP"/>
    </source>
</evidence>
<sequence length="252" mass="26931">MALKSGLSFPQSIPAGWRLVWFGALAAAMLAAASPAAAEDAQQAIESAVDSDQIQRDRPLAERAQQSIDEIEKQPDIQHDPPQPRAEDPLPKPIGPLDLGWLPYAILAVIGIGLAFLLLRYAGHRFAARQGAGAKAEPVATSSVVAAPEPARDPTFDEVDALAQAGAFTEAVHRLLLLVQERLRGRIEHGLQASLTSREILRRAKLPQEAATAFATLVAAVEVSLFGMRSANAATYALCREHSRRVLTAAAE</sequence>
<keyword evidence="6" id="KW-1185">Reference proteome</keyword>
<evidence type="ECO:0000259" key="4">
    <source>
        <dbReference type="Pfam" id="PF13559"/>
    </source>
</evidence>
<evidence type="ECO:0000256" key="1">
    <source>
        <dbReference type="SAM" id="MobiDB-lite"/>
    </source>
</evidence>